<accession>A0ABS9V4K1</accession>
<gene>
    <name evidence="1" type="ORF">MM239_18255</name>
</gene>
<name>A0ABS9V4K1_9BACT</name>
<dbReference type="EMBL" id="JAKZGP010000071">
    <property type="protein sequence ID" value="MCH7411344.1"/>
    <property type="molecule type" value="Genomic_DNA"/>
</dbReference>
<dbReference type="RefSeq" id="WP_241349716.1">
    <property type="nucleotide sequence ID" value="NZ_JAKZGP010000071.1"/>
</dbReference>
<organism evidence="1 2">
    <name type="scientific">Belliella filtrata</name>
    <dbReference type="NCBI Taxonomy" id="2923435"/>
    <lineage>
        <taxon>Bacteria</taxon>
        <taxon>Pseudomonadati</taxon>
        <taxon>Bacteroidota</taxon>
        <taxon>Cytophagia</taxon>
        <taxon>Cytophagales</taxon>
        <taxon>Cyclobacteriaceae</taxon>
        <taxon>Belliella</taxon>
    </lineage>
</organism>
<evidence type="ECO:0000313" key="1">
    <source>
        <dbReference type="EMBL" id="MCH7411344.1"/>
    </source>
</evidence>
<proteinExistence type="predicted"/>
<reference evidence="1" key="1">
    <citation type="submission" date="2022-03" db="EMBL/GenBank/DDBJ databases">
        <title>De novo assembled genomes of Belliella spp. (Cyclobacteriaceae) strains.</title>
        <authorList>
            <person name="Szabo A."/>
            <person name="Korponai K."/>
            <person name="Felfoldi T."/>
        </authorList>
    </citation>
    <scope>NUCLEOTIDE SEQUENCE</scope>
    <source>
        <strain evidence="1">DSM 111904</strain>
    </source>
</reference>
<protein>
    <submittedName>
        <fullName evidence="1">Uncharacterized protein</fullName>
    </submittedName>
</protein>
<keyword evidence="2" id="KW-1185">Reference proteome</keyword>
<sequence>MKNQNEGFDPENVEALKEELKASGKSFKIIEGEEENSDEFVNFLFVGMYEGKEVIYDAALYTLRLHHSSEVYELAEHEAAKKFPNFKGIRYEEDENGNLKPLSSEDEEIGWFITEIIMDIEEEEIVKVQEFIDIDTHHDYGIGLDAALHVEFIDEKFIEKFVKQFNEDTIALDETFYAFQSEEEEEDIED</sequence>
<evidence type="ECO:0000313" key="2">
    <source>
        <dbReference type="Proteomes" id="UP001165489"/>
    </source>
</evidence>
<dbReference type="Proteomes" id="UP001165489">
    <property type="component" value="Unassembled WGS sequence"/>
</dbReference>
<comment type="caution">
    <text evidence="1">The sequence shown here is derived from an EMBL/GenBank/DDBJ whole genome shotgun (WGS) entry which is preliminary data.</text>
</comment>